<gene>
    <name evidence="1" type="ORF">MEUPH1_LOCUS27075</name>
</gene>
<name>A0AAV0XYT2_9HEMI</name>
<protein>
    <submittedName>
        <fullName evidence="1">Uncharacterized protein</fullName>
    </submittedName>
</protein>
<dbReference type="Proteomes" id="UP001160148">
    <property type="component" value="Unassembled WGS sequence"/>
</dbReference>
<comment type="caution">
    <text evidence="1">The sequence shown here is derived from an EMBL/GenBank/DDBJ whole genome shotgun (WGS) entry which is preliminary data.</text>
</comment>
<organism evidence="1 2">
    <name type="scientific">Macrosiphum euphorbiae</name>
    <name type="common">potato aphid</name>
    <dbReference type="NCBI Taxonomy" id="13131"/>
    <lineage>
        <taxon>Eukaryota</taxon>
        <taxon>Metazoa</taxon>
        <taxon>Ecdysozoa</taxon>
        <taxon>Arthropoda</taxon>
        <taxon>Hexapoda</taxon>
        <taxon>Insecta</taxon>
        <taxon>Pterygota</taxon>
        <taxon>Neoptera</taxon>
        <taxon>Paraneoptera</taxon>
        <taxon>Hemiptera</taxon>
        <taxon>Sternorrhyncha</taxon>
        <taxon>Aphidomorpha</taxon>
        <taxon>Aphidoidea</taxon>
        <taxon>Aphididae</taxon>
        <taxon>Macrosiphini</taxon>
        <taxon>Macrosiphum</taxon>
    </lineage>
</organism>
<accession>A0AAV0XYT2</accession>
<proteinExistence type="predicted"/>
<keyword evidence="2" id="KW-1185">Reference proteome</keyword>
<dbReference type="AlphaFoldDB" id="A0AAV0XYT2"/>
<sequence length="142" mass="15941">MDYTAVAVASGSRTTGTMFYLHSRDKGCFPPTLWCAATLGPVQSHDRNPRSRLGPGLEFSRKPVHGSPLFRHVCVVRNPNASLTIVEVPTRRLGVIPSRGRKFDASKQLFTTRNIFTNCNLLPESDCCNRHYPEPINHRHLN</sequence>
<reference evidence="1 2" key="1">
    <citation type="submission" date="2023-01" db="EMBL/GenBank/DDBJ databases">
        <authorList>
            <person name="Whitehead M."/>
        </authorList>
    </citation>
    <scope>NUCLEOTIDE SEQUENCE [LARGE SCALE GENOMIC DNA]</scope>
</reference>
<dbReference type="EMBL" id="CARXXK010001085">
    <property type="protein sequence ID" value="CAI6373303.1"/>
    <property type="molecule type" value="Genomic_DNA"/>
</dbReference>
<evidence type="ECO:0000313" key="1">
    <source>
        <dbReference type="EMBL" id="CAI6373303.1"/>
    </source>
</evidence>
<evidence type="ECO:0000313" key="2">
    <source>
        <dbReference type="Proteomes" id="UP001160148"/>
    </source>
</evidence>